<dbReference type="EMBL" id="VFPA01000002">
    <property type="protein sequence ID" value="TQM11559.1"/>
    <property type="molecule type" value="Genomic_DNA"/>
</dbReference>
<evidence type="ECO:0000256" key="1">
    <source>
        <dbReference type="ARBA" id="ARBA00006056"/>
    </source>
</evidence>
<comment type="caution">
    <text evidence="3">The sequence shown here is derived from an EMBL/GenBank/DDBJ whole genome shotgun (WGS) entry which is preliminary data.</text>
</comment>
<dbReference type="Gene3D" id="1.10.1530.10">
    <property type="match status" value="1"/>
</dbReference>
<dbReference type="RefSeq" id="WP_142055793.1">
    <property type="nucleotide sequence ID" value="NZ_VFPA01000002.1"/>
</dbReference>
<dbReference type="SUPFAM" id="SSF89733">
    <property type="entry name" value="L-sulfolactate dehydrogenase-like"/>
    <property type="match status" value="1"/>
</dbReference>
<dbReference type="InterPro" id="IPR043144">
    <property type="entry name" value="Mal/L-sulf/L-lact_DH-like_ah"/>
</dbReference>
<dbReference type="InterPro" id="IPR043143">
    <property type="entry name" value="Mal/L-sulf/L-lact_DH-like_NADP"/>
</dbReference>
<sequence>MTVVQDARDIAAALLCSAGMPAQRADVTAQCIVQADVWGIGSHGLMRLPFYLERIRAGGYPAMAELETVTDTGPLVSYSGGGGIGHWQLWAAAEEAVRRCAQFGVAAVSVADSGHCGALGLYTVPGLQAGYLTLAFSNGPAVMPPWGGSTPVLSTSPIAAGIPTGPKPAIVDLATSAVARGKIAALAKAGTPVPEGWALDSDGTPTTDPQAALHGMLSPLGGAKGFALAFMVEAVAGGLAGPNLSADVPDMFAAADAPKPQQIGHVLITLDPRRFGGDQAVERLGTLARSVEEAGGRVPGSRRVLPADVPLHQELIIATQTVSELQAWGRELGVDTGALG</sequence>
<dbReference type="GO" id="GO:0016491">
    <property type="term" value="F:oxidoreductase activity"/>
    <property type="evidence" value="ECO:0007669"/>
    <property type="project" value="UniProtKB-KW"/>
</dbReference>
<organism evidence="3 4">
    <name type="scientific">Pseudonocardia kunmingensis</name>
    <dbReference type="NCBI Taxonomy" id="630975"/>
    <lineage>
        <taxon>Bacteria</taxon>
        <taxon>Bacillati</taxon>
        <taxon>Actinomycetota</taxon>
        <taxon>Actinomycetes</taxon>
        <taxon>Pseudonocardiales</taxon>
        <taxon>Pseudonocardiaceae</taxon>
        <taxon>Pseudonocardia</taxon>
    </lineage>
</organism>
<accession>A0A543DQH4</accession>
<dbReference type="OrthoDB" id="924592at2"/>
<evidence type="ECO:0000313" key="3">
    <source>
        <dbReference type="EMBL" id="TQM11559.1"/>
    </source>
</evidence>
<dbReference type="PANTHER" id="PTHR11091">
    <property type="entry name" value="OXIDOREDUCTASE-RELATED"/>
    <property type="match status" value="1"/>
</dbReference>
<dbReference type="Gene3D" id="3.30.1370.60">
    <property type="entry name" value="Hypothetical oxidoreductase yiak, domain 2"/>
    <property type="match status" value="1"/>
</dbReference>
<proteinExistence type="inferred from homology"/>
<evidence type="ECO:0000256" key="2">
    <source>
        <dbReference type="ARBA" id="ARBA00023002"/>
    </source>
</evidence>
<dbReference type="InterPro" id="IPR036111">
    <property type="entry name" value="Mal/L-sulfo/L-lacto_DH-like_sf"/>
</dbReference>
<dbReference type="InterPro" id="IPR003767">
    <property type="entry name" value="Malate/L-lactate_DH-like"/>
</dbReference>
<reference evidence="3 4" key="1">
    <citation type="submission" date="2019-06" db="EMBL/GenBank/DDBJ databases">
        <title>Sequencing the genomes of 1000 actinobacteria strains.</title>
        <authorList>
            <person name="Klenk H.-P."/>
        </authorList>
    </citation>
    <scope>NUCLEOTIDE SEQUENCE [LARGE SCALE GENOMIC DNA]</scope>
    <source>
        <strain evidence="3 4">DSM 45301</strain>
    </source>
</reference>
<comment type="similarity">
    <text evidence="1">Belongs to the LDH2/MDH2 oxidoreductase family.</text>
</comment>
<dbReference type="AlphaFoldDB" id="A0A543DQH4"/>
<dbReference type="PANTHER" id="PTHR11091:SF0">
    <property type="entry name" value="MALATE DEHYDROGENASE"/>
    <property type="match status" value="1"/>
</dbReference>
<dbReference type="Pfam" id="PF02615">
    <property type="entry name" value="Ldh_2"/>
    <property type="match status" value="1"/>
</dbReference>
<evidence type="ECO:0000313" key="4">
    <source>
        <dbReference type="Proteomes" id="UP000315677"/>
    </source>
</evidence>
<protein>
    <submittedName>
        <fullName evidence="3">(2R)-3-sulfolactate dehydrogenase (NADP+)</fullName>
    </submittedName>
</protein>
<gene>
    <name evidence="3" type="ORF">FB558_4124</name>
</gene>
<keyword evidence="2" id="KW-0560">Oxidoreductase</keyword>
<keyword evidence="4" id="KW-1185">Reference proteome</keyword>
<dbReference type="Proteomes" id="UP000315677">
    <property type="component" value="Unassembled WGS sequence"/>
</dbReference>
<name>A0A543DQH4_9PSEU</name>